<dbReference type="Pfam" id="PF03004">
    <property type="entry name" value="Transposase_24"/>
    <property type="match status" value="1"/>
</dbReference>
<keyword evidence="1" id="KW-0175">Coiled coil</keyword>
<feature type="domain" description="Transposase Tnp1/En/Spm-like" evidence="3">
    <location>
        <begin position="354"/>
        <end position="418"/>
    </location>
</feature>
<protein>
    <recommendedName>
        <fullName evidence="3">Transposase Tnp1/En/Spm-like domain-containing protein</fullName>
    </recommendedName>
</protein>
<name>A0A6V7PUF5_ANACO</name>
<evidence type="ECO:0000256" key="1">
    <source>
        <dbReference type="SAM" id="Coils"/>
    </source>
</evidence>
<dbReference type="PANTHER" id="PTHR33144:SF46">
    <property type="entry name" value="OS04G0610000 PROTEIN"/>
    <property type="match status" value="1"/>
</dbReference>
<gene>
    <name evidence="4" type="ORF">CB5_LOCUS17701</name>
</gene>
<feature type="compositionally biased region" description="Polar residues" evidence="2">
    <location>
        <begin position="14"/>
        <end position="24"/>
    </location>
</feature>
<feature type="coiled-coil region" evidence="1">
    <location>
        <begin position="256"/>
        <end position="297"/>
    </location>
</feature>
<dbReference type="Pfam" id="PF03017">
    <property type="entry name" value="Transposase_23"/>
    <property type="match status" value="1"/>
</dbReference>
<dbReference type="AlphaFoldDB" id="A0A6V7PUF5"/>
<sequence length="544" mass="62175">MQHQVYSENHNVLQDDLQPNCNENHSTEDDIHVDENEPNADSTRKSKNRRGPTRMLKIWAVRDGELLPQEFNEFDQPIGDDATKFTNFLGTVVRNGNDAPLVYKDWRQVPSEYKEKLWNIVKLKYDIEEDSMSWVMKALGKKWKDFKVLPDQWKYLIDFWNSEKGEGRSVRNRINRLQQVTLHTAGSKSFARIREEKSDIDKMTMDNPEKANKSLKEGDLFLEVFGKERHGHVRGLGLGPCPSDIWSSMPSRATSVRMAYEAKRKAEAEKRAMQEKMTAMEQEQIELKVKLAKMEAKMDAWQRSPNDFHQSNSMNTRQNVANANEDGINRFEREEWSSSSSSTHAIPTHRGGKEVTLMSLGKPHRPVARGILFSRDPSTIVGGERLGQQYWEVYVEVAIMPNESLIRNFQNLKTIGDATRKSIAWPSFLGARRLVDIFVGAYEEFWHHRHEDLVLETDLYACLPLCSFAHACEGRSLQAGTPELAITIRSPCGIGRRSGLLWERLIPRVGMLTTTGPLGTVKPDNLRAGLMPDSLRVGLIKVEL</sequence>
<accession>A0A6V7PUF5</accession>
<evidence type="ECO:0000313" key="4">
    <source>
        <dbReference type="EMBL" id="CAD1834490.1"/>
    </source>
</evidence>
<proteinExistence type="predicted"/>
<dbReference type="InterPro" id="IPR004252">
    <property type="entry name" value="Probable_transposase_24"/>
</dbReference>
<organism evidence="4">
    <name type="scientific">Ananas comosus var. bracteatus</name>
    <name type="common">red pineapple</name>
    <dbReference type="NCBI Taxonomy" id="296719"/>
    <lineage>
        <taxon>Eukaryota</taxon>
        <taxon>Viridiplantae</taxon>
        <taxon>Streptophyta</taxon>
        <taxon>Embryophyta</taxon>
        <taxon>Tracheophyta</taxon>
        <taxon>Spermatophyta</taxon>
        <taxon>Magnoliopsida</taxon>
        <taxon>Liliopsida</taxon>
        <taxon>Poales</taxon>
        <taxon>Bromeliaceae</taxon>
        <taxon>Bromelioideae</taxon>
        <taxon>Ananas</taxon>
    </lineage>
</organism>
<dbReference type="InterPro" id="IPR004264">
    <property type="entry name" value="Transposase_23"/>
</dbReference>
<reference evidence="4" key="1">
    <citation type="submission" date="2020-07" db="EMBL/GenBank/DDBJ databases">
        <authorList>
            <person name="Lin J."/>
        </authorList>
    </citation>
    <scope>NUCLEOTIDE SEQUENCE</scope>
</reference>
<feature type="region of interest" description="Disordered" evidence="2">
    <location>
        <begin position="14"/>
        <end position="50"/>
    </location>
</feature>
<feature type="compositionally biased region" description="Basic and acidic residues" evidence="2">
    <location>
        <begin position="25"/>
        <end position="35"/>
    </location>
</feature>
<evidence type="ECO:0000259" key="3">
    <source>
        <dbReference type="Pfam" id="PF03017"/>
    </source>
</evidence>
<dbReference type="PANTHER" id="PTHR33144">
    <property type="entry name" value="OS10G0409366 PROTEIN-RELATED"/>
    <property type="match status" value="1"/>
</dbReference>
<dbReference type="EMBL" id="LR862152">
    <property type="protein sequence ID" value="CAD1834490.1"/>
    <property type="molecule type" value="Genomic_DNA"/>
</dbReference>
<evidence type="ECO:0000256" key="2">
    <source>
        <dbReference type="SAM" id="MobiDB-lite"/>
    </source>
</evidence>